<organism evidence="2 3">
    <name type="scientific">Peteryoungia algae</name>
    <dbReference type="NCBI Taxonomy" id="2919917"/>
    <lineage>
        <taxon>Bacteria</taxon>
        <taxon>Pseudomonadati</taxon>
        <taxon>Pseudomonadota</taxon>
        <taxon>Alphaproteobacteria</taxon>
        <taxon>Hyphomicrobiales</taxon>
        <taxon>Rhizobiaceae</taxon>
        <taxon>Peteryoungia</taxon>
    </lineage>
</organism>
<sequence>MTDAIPPDEIEITRTFWKMLEGSELWHIENIPEAPVAWLRKSLSADGLDINFNVKMRHHAGLEHQITYADFGLVIVYEDKATRIKFSAPYVVQAKRLYKTYKSAKTFGANDKFGASDDDQRLGLFNISQLIGKNFAKYMAFSPRLDKFDVNSQAAIRALHEANTGYIYTGTQFGLALAAELATHRRVQSSGNWMTPISPRIHTAAALHRNAFDANLPFGWFVIANICALLSQTSERIAPFHSAPGQLLEQPIGLNITSDPEDLGLRLALCEDTAVEKVASALSVIVKDFYYPPVATLVVEVKRSRQMELDLFPSEDMGPGPDDPISRFQV</sequence>
<proteinExistence type="predicted"/>
<geneLocation type="plasmid" evidence="2">
    <name>unnamed</name>
</geneLocation>
<gene>
    <name evidence="2" type="ORF">MKJ03_03615</name>
</gene>
<dbReference type="EMBL" id="JALAYX010000001">
    <property type="protein sequence ID" value="MCJ8237400.1"/>
    <property type="molecule type" value="Genomic_DNA"/>
</dbReference>
<protein>
    <submittedName>
        <fullName evidence="2">Uncharacterized protein</fullName>
    </submittedName>
</protein>
<keyword evidence="2" id="KW-0614">Plasmid</keyword>
<feature type="region of interest" description="Disordered" evidence="1">
    <location>
        <begin position="311"/>
        <end position="330"/>
    </location>
</feature>
<dbReference type="Proteomes" id="UP001522662">
    <property type="component" value="Unassembled WGS sequence"/>
</dbReference>
<evidence type="ECO:0000256" key="1">
    <source>
        <dbReference type="SAM" id="MobiDB-lite"/>
    </source>
</evidence>
<reference evidence="2 3" key="1">
    <citation type="submission" date="2022-03" db="EMBL/GenBank/DDBJ databases">
        <title>Rhizobium SSM4.3 sp. nov., isolated from Sediment (Gouqi Island).</title>
        <authorList>
            <person name="Chen G."/>
        </authorList>
    </citation>
    <scope>NUCLEOTIDE SEQUENCE [LARGE SCALE GENOMIC DNA]</scope>
    <source>
        <strain evidence="2 3">SSM4.3</strain>
        <plasmid evidence="2">unnamed</plasmid>
    </source>
</reference>
<accession>A0ABT0CW55</accession>
<name>A0ABT0CW55_9HYPH</name>
<evidence type="ECO:0000313" key="3">
    <source>
        <dbReference type="Proteomes" id="UP001522662"/>
    </source>
</evidence>
<keyword evidence="3" id="KW-1185">Reference proteome</keyword>
<comment type="caution">
    <text evidence="2">The sequence shown here is derived from an EMBL/GenBank/DDBJ whole genome shotgun (WGS) entry which is preliminary data.</text>
</comment>
<evidence type="ECO:0000313" key="2">
    <source>
        <dbReference type="EMBL" id="MCJ8237400.1"/>
    </source>
</evidence>
<dbReference type="RefSeq" id="WP_245134790.1">
    <property type="nucleotide sequence ID" value="NZ_CP128477.1"/>
</dbReference>